<dbReference type="SMART" id="SM00382">
    <property type="entry name" value="AAA"/>
    <property type="match status" value="1"/>
</dbReference>
<evidence type="ECO:0000259" key="5">
    <source>
        <dbReference type="PROSITE" id="PS50893"/>
    </source>
</evidence>
<dbReference type="SUPFAM" id="SSF52540">
    <property type="entry name" value="P-loop containing nucleoside triphosphate hydrolases"/>
    <property type="match status" value="1"/>
</dbReference>
<keyword evidence="4 6" id="KW-0067">ATP-binding</keyword>
<dbReference type="InterPro" id="IPR017871">
    <property type="entry name" value="ABC_transporter-like_CS"/>
</dbReference>
<evidence type="ECO:0000313" key="7">
    <source>
        <dbReference type="Proteomes" id="UP001549099"/>
    </source>
</evidence>
<keyword evidence="3" id="KW-0547">Nucleotide-binding</keyword>
<proteinExistence type="inferred from homology"/>
<dbReference type="Gene3D" id="3.40.50.300">
    <property type="entry name" value="P-loop containing nucleotide triphosphate hydrolases"/>
    <property type="match status" value="1"/>
</dbReference>
<keyword evidence="2" id="KW-0813">Transport</keyword>
<dbReference type="PANTHER" id="PTHR43553:SF3">
    <property type="entry name" value="ABC TRANSPORTER ATP-BINDING PROTEIN MODF"/>
    <property type="match status" value="1"/>
</dbReference>
<comment type="similarity">
    <text evidence="1">Belongs to the ABC transporter superfamily.</text>
</comment>
<gene>
    <name evidence="6" type="ORF">ABID49_001820</name>
</gene>
<sequence>MILELENVSRKRDGRWVLKDISWRVEKGDHWVLYGLNGSGKTSLLELINAYLFPTEGTIRVLGMEFGKTYLAERLRSRIGFVSSSIGQKIRPDDNAYEVVLSGAFASIGLFEDTDAETDQKGVEILRELGCLDYANRNFHTLSQGERQRILIGRALMADPELLILDEPTNGLDFIAREELLESVARIARRPDGPAILYVTHHAEEILPEFNKTLLLKDGRVFGSGNTADLINSECLSGFFGLSVEADWQAGRPTLTKKRAEASPK</sequence>
<comment type="caution">
    <text evidence="6">The sequence shown here is derived from an EMBL/GenBank/DDBJ whole genome shotgun (WGS) entry which is preliminary data.</text>
</comment>
<evidence type="ECO:0000313" key="6">
    <source>
        <dbReference type="EMBL" id="MET3575914.1"/>
    </source>
</evidence>
<dbReference type="InterPro" id="IPR003439">
    <property type="entry name" value="ABC_transporter-like_ATP-bd"/>
</dbReference>
<dbReference type="PROSITE" id="PS00211">
    <property type="entry name" value="ABC_TRANSPORTER_1"/>
    <property type="match status" value="1"/>
</dbReference>
<evidence type="ECO:0000256" key="1">
    <source>
        <dbReference type="ARBA" id="ARBA00005417"/>
    </source>
</evidence>
<dbReference type="EMBL" id="JBEPLW010000013">
    <property type="protein sequence ID" value="MET3575914.1"/>
    <property type="molecule type" value="Genomic_DNA"/>
</dbReference>
<reference evidence="6 7" key="1">
    <citation type="submission" date="2024-06" db="EMBL/GenBank/DDBJ databases">
        <title>Genomic Encyclopedia of Type Strains, Phase IV (KMG-IV): sequencing the most valuable type-strain genomes for metagenomic binning, comparative biology and taxonomic classification.</title>
        <authorList>
            <person name="Goeker M."/>
        </authorList>
    </citation>
    <scope>NUCLEOTIDE SEQUENCE [LARGE SCALE GENOMIC DNA]</scope>
    <source>
        <strain evidence="6 7">DSM 26128</strain>
    </source>
</reference>
<dbReference type="Pfam" id="PF00005">
    <property type="entry name" value="ABC_tran"/>
    <property type="match status" value="1"/>
</dbReference>
<dbReference type="InterPro" id="IPR003593">
    <property type="entry name" value="AAA+_ATPase"/>
</dbReference>
<dbReference type="Proteomes" id="UP001549099">
    <property type="component" value="Unassembled WGS sequence"/>
</dbReference>
<dbReference type="InterPro" id="IPR050095">
    <property type="entry name" value="ECF_ABC_transporter_ATP-bd"/>
</dbReference>
<dbReference type="PROSITE" id="PS50893">
    <property type="entry name" value="ABC_TRANSPORTER_2"/>
    <property type="match status" value="1"/>
</dbReference>
<evidence type="ECO:0000256" key="3">
    <source>
        <dbReference type="ARBA" id="ARBA00022741"/>
    </source>
</evidence>
<organism evidence="6 7">
    <name type="scientific">Bhargavaea ullalensis</name>
    <dbReference type="NCBI Taxonomy" id="1265685"/>
    <lineage>
        <taxon>Bacteria</taxon>
        <taxon>Bacillati</taxon>
        <taxon>Bacillota</taxon>
        <taxon>Bacilli</taxon>
        <taxon>Bacillales</taxon>
        <taxon>Caryophanaceae</taxon>
        <taxon>Bhargavaea</taxon>
    </lineage>
</organism>
<protein>
    <submittedName>
        <fullName evidence="6">Iron complex transport system ATP-binding protein</fullName>
    </submittedName>
</protein>
<dbReference type="PANTHER" id="PTHR43553">
    <property type="entry name" value="HEAVY METAL TRANSPORTER"/>
    <property type="match status" value="1"/>
</dbReference>
<dbReference type="GO" id="GO:0005524">
    <property type="term" value="F:ATP binding"/>
    <property type="evidence" value="ECO:0007669"/>
    <property type="project" value="UniProtKB-KW"/>
</dbReference>
<keyword evidence="7" id="KW-1185">Reference proteome</keyword>
<accession>A0ABV2GC88</accession>
<evidence type="ECO:0000256" key="4">
    <source>
        <dbReference type="ARBA" id="ARBA00022840"/>
    </source>
</evidence>
<name>A0ABV2GC88_9BACL</name>
<evidence type="ECO:0000256" key="2">
    <source>
        <dbReference type="ARBA" id="ARBA00022448"/>
    </source>
</evidence>
<feature type="domain" description="ABC transporter" evidence="5">
    <location>
        <begin position="3"/>
        <end position="243"/>
    </location>
</feature>
<dbReference type="RefSeq" id="WP_354197491.1">
    <property type="nucleotide sequence ID" value="NZ_JBEPLW010000013.1"/>
</dbReference>
<dbReference type="InterPro" id="IPR027417">
    <property type="entry name" value="P-loop_NTPase"/>
</dbReference>